<sequence length="145" mass="16080">MLKSKYVRCCPLVWRRFARNQHQVALGCPQLRPASDKPEPSFTNAQEEKNHSRLPSPLLTSGAVCRPVYNALVETWPPIPGPPSRLSLPYFMLGLFAAALNSKEEGKKKRKYSMFSASHVACDAPVGQALAVSALDQQTGIRRFV</sequence>
<evidence type="ECO:0000313" key="2">
    <source>
        <dbReference type="EMBL" id="QUC18653.1"/>
    </source>
</evidence>
<dbReference type="KEGG" id="uvi:66063672"/>
<evidence type="ECO:0000313" key="3">
    <source>
        <dbReference type="Proteomes" id="UP000027002"/>
    </source>
</evidence>
<organism evidence="2 3">
    <name type="scientific">Ustilaginoidea virens</name>
    <name type="common">Rice false smut fungus</name>
    <name type="synonym">Villosiclava virens</name>
    <dbReference type="NCBI Taxonomy" id="1159556"/>
    <lineage>
        <taxon>Eukaryota</taxon>
        <taxon>Fungi</taxon>
        <taxon>Dikarya</taxon>
        <taxon>Ascomycota</taxon>
        <taxon>Pezizomycotina</taxon>
        <taxon>Sordariomycetes</taxon>
        <taxon>Hypocreomycetidae</taxon>
        <taxon>Hypocreales</taxon>
        <taxon>Clavicipitaceae</taxon>
        <taxon>Ustilaginoidea</taxon>
    </lineage>
</organism>
<dbReference type="AlphaFoldDB" id="A0A8E5HNS8"/>
<proteinExistence type="predicted"/>
<gene>
    <name evidence="2" type="ORF">UV8b_02894</name>
</gene>
<dbReference type="RefSeq" id="XP_042996326.1">
    <property type="nucleotide sequence ID" value="XM_043140392.1"/>
</dbReference>
<name>A0A8E5HNS8_USTVR</name>
<keyword evidence="3" id="KW-1185">Reference proteome</keyword>
<dbReference type="EMBL" id="CP072754">
    <property type="protein sequence ID" value="QUC18653.1"/>
    <property type="molecule type" value="Genomic_DNA"/>
</dbReference>
<evidence type="ECO:0000256" key="1">
    <source>
        <dbReference type="SAM" id="MobiDB-lite"/>
    </source>
</evidence>
<dbReference type="Proteomes" id="UP000027002">
    <property type="component" value="Chromosome 2"/>
</dbReference>
<reference evidence="2" key="1">
    <citation type="submission" date="2020-03" db="EMBL/GenBank/DDBJ databases">
        <title>A mixture of massive structural variations and highly conserved coding sequences in Ustilaginoidea virens genome.</title>
        <authorList>
            <person name="Zhang K."/>
            <person name="Zhao Z."/>
            <person name="Zhang Z."/>
            <person name="Li Y."/>
            <person name="Hsiang T."/>
            <person name="Sun W."/>
        </authorList>
    </citation>
    <scope>NUCLEOTIDE SEQUENCE</scope>
    <source>
        <strain evidence="2">UV-8b</strain>
    </source>
</reference>
<accession>A0A8E5HNS8</accession>
<dbReference type="GeneID" id="66063672"/>
<feature type="region of interest" description="Disordered" evidence="1">
    <location>
        <begin position="31"/>
        <end position="53"/>
    </location>
</feature>
<protein>
    <submittedName>
        <fullName evidence="2">Uncharacterized protein</fullName>
    </submittedName>
</protein>